<feature type="chain" id="PRO_5047532032" evidence="1">
    <location>
        <begin position="26"/>
        <end position="342"/>
    </location>
</feature>
<protein>
    <submittedName>
        <fullName evidence="2">Kelch repeat-containing protein</fullName>
    </submittedName>
</protein>
<reference evidence="2" key="1">
    <citation type="submission" date="2023-06" db="EMBL/GenBank/DDBJ databases">
        <title>Genomic of Agaribacillus aureum.</title>
        <authorList>
            <person name="Wang G."/>
        </authorList>
    </citation>
    <scope>NUCLEOTIDE SEQUENCE</scope>
    <source>
        <strain evidence="2">BMA12</strain>
    </source>
</reference>
<dbReference type="Gene3D" id="2.120.10.80">
    <property type="entry name" value="Kelch-type beta propeller"/>
    <property type="match status" value="2"/>
</dbReference>
<dbReference type="RefSeq" id="WP_346756615.1">
    <property type="nucleotide sequence ID" value="NZ_JAUJEB010000001.1"/>
</dbReference>
<dbReference type="InterPro" id="IPR015915">
    <property type="entry name" value="Kelch-typ_b-propeller"/>
</dbReference>
<proteinExistence type="predicted"/>
<name>A0ABT8L392_9BACT</name>
<gene>
    <name evidence="2" type="ORF">QQ020_04435</name>
</gene>
<dbReference type="InterPro" id="IPR006652">
    <property type="entry name" value="Kelch_1"/>
</dbReference>
<evidence type="ECO:0000313" key="2">
    <source>
        <dbReference type="EMBL" id="MDN5211280.1"/>
    </source>
</evidence>
<dbReference type="PANTHER" id="PTHR45632">
    <property type="entry name" value="LD33804P"/>
    <property type="match status" value="1"/>
</dbReference>
<keyword evidence="3" id="KW-1185">Reference proteome</keyword>
<dbReference type="SUPFAM" id="SSF117281">
    <property type="entry name" value="Kelch motif"/>
    <property type="match status" value="2"/>
</dbReference>
<evidence type="ECO:0000256" key="1">
    <source>
        <dbReference type="SAM" id="SignalP"/>
    </source>
</evidence>
<dbReference type="Proteomes" id="UP001172083">
    <property type="component" value="Unassembled WGS sequence"/>
</dbReference>
<organism evidence="2 3">
    <name type="scientific">Agaribacillus aureus</name>
    <dbReference type="NCBI Taxonomy" id="3051825"/>
    <lineage>
        <taxon>Bacteria</taxon>
        <taxon>Pseudomonadati</taxon>
        <taxon>Bacteroidota</taxon>
        <taxon>Cytophagia</taxon>
        <taxon>Cytophagales</taxon>
        <taxon>Splendidivirgaceae</taxon>
        <taxon>Agaribacillus</taxon>
    </lineage>
</organism>
<keyword evidence="1" id="KW-0732">Signal</keyword>
<comment type="caution">
    <text evidence="2">The sequence shown here is derived from an EMBL/GenBank/DDBJ whole genome shotgun (WGS) entry which is preliminary data.</text>
</comment>
<evidence type="ECO:0000313" key="3">
    <source>
        <dbReference type="Proteomes" id="UP001172083"/>
    </source>
</evidence>
<sequence>MIMNLMNRQLVYPVLLITTVFSFTACDESSEDDEDEGNWVETTPFRGRPRSGAIAFTANDKAYVGLGYDGDDYLPDFYEFDPASGIWQQKDSFPGTLRERAVAFSINGIGYVGVGYNRDEDVEELKDFWKYDPGSDSWTKLKDFAGTRRYNAVGFSLNNMGYLGTGFDGDNFNNDFWQYNPSNDSWTEIRSLPGQKREEGLAFVIDGLAYVGAGRNNGLYEDDFWEFNPADNSWTSRSLDDEDDYYDEYLQATQRHDAIAFGFNGKGYIVGGSNGTIQSSVWEFNPANNAWEDKTAFEGASRTAAVSFILDGRIFVTTGQSGTRRFDDMWEFLPDDIFDEDD</sequence>
<dbReference type="EMBL" id="JAUJEB010000001">
    <property type="protein sequence ID" value="MDN5211280.1"/>
    <property type="molecule type" value="Genomic_DNA"/>
</dbReference>
<dbReference type="Pfam" id="PF01344">
    <property type="entry name" value="Kelch_1"/>
    <property type="match status" value="2"/>
</dbReference>
<feature type="signal peptide" evidence="1">
    <location>
        <begin position="1"/>
        <end position="25"/>
    </location>
</feature>
<accession>A0ABT8L392</accession>